<evidence type="ECO:0000313" key="7">
    <source>
        <dbReference type="Proteomes" id="UP000198372"/>
    </source>
</evidence>
<dbReference type="Pfam" id="PF04479">
    <property type="entry name" value="RTA1"/>
    <property type="match status" value="2"/>
</dbReference>
<dbReference type="PANTHER" id="PTHR31465">
    <property type="entry name" value="PROTEIN RTA1-RELATED"/>
    <property type="match status" value="1"/>
</dbReference>
<dbReference type="InterPro" id="IPR007568">
    <property type="entry name" value="RTA1"/>
</dbReference>
<comment type="subcellular location">
    <subcellularLocation>
        <location evidence="1">Membrane</location>
        <topology evidence="1">Multi-pass membrane protein</topology>
    </subcellularLocation>
</comment>
<feature type="transmembrane region" description="Helical" evidence="5">
    <location>
        <begin position="201"/>
        <end position="218"/>
    </location>
</feature>
<sequence length="308" mass="33503">MSGYLPPGYRGPVNPNPDPPDGEARISIYGYRPSNIFAYVATVIFAFSLIVHFLYLMRSRGTRTFQILINPFIVSFFVVQYFLIVVAPCFFSGAFYLALSNALGRLPPNESRTLLPFGGKKLVIIFVVADTITTIIQIAGAALIGVAESSRTNGKPSSITPQQANDILLSGLALQCASFLCFYYLLITVAVRAGKMSPKPLGAMFLAILSITSFLVLTRTVSHSTTGMADCFTSADLSFSLHSSQVYRLAETAEGIFGYASSNEWLFGLLEFAPVALAVLLWAAVPLHKVLPEQSPQNHEGWEPKNDA</sequence>
<feature type="transmembrane region" description="Helical" evidence="5">
    <location>
        <begin position="265"/>
        <end position="285"/>
    </location>
</feature>
<feature type="transmembrane region" description="Helical" evidence="5">
    <location>
        <begin position="122"/>
        <end position="146"/>
    </location>
</feature>
<keyword evidence="7" id="KW-1185">Reference proteome</keyword>
<keyword evidence="3 5" id="KW-1133">Transmembrane helix</keyword>
<gene>
    <name evidence="6" type="ORF">BQ2448_1237</name>
</gene>
<dbReference type="GO" id="GO:0016020">
    <property type="term" value="C:membrane"/>
    <property type="evidence" value="ECO:0007669"/>
    <property type="project" value="UniProtKB-SubCell"/>
</dbReference>
<dbReference type="STRING" id="269621.A0A238FCV4"/>
<evidence type="ECO:0000256" key="3">
    <source>
        <dbReference type="ARBA" id="ARBA00022989"/>
    </source>
</evidence>
<dbReference type="OrthoDB" id="3358017at2759"/>
<evidence type="ECO:0000313" key="6">
    <source>
        <dbReference type="EMBL" id="SCV69843.1"/>
    </source>
</evidence>
<evidence type="ECO:0000256" key="2">
    <source>
        <dbReference type="ARBA" id="ARBA00022692"/>
    </source>
</evidence>
<feature type="transmembrane region" description="Helical" evidence="5">
    <location>
        <begin position="167"/>
        <end position="189"/>
    </location>
</feature>
<evidence type="ECO:0000256" key="1">
    <source>
        <dbReference type="ARBA" id="ARBA00004141"/>
    </source>
</evidence>
<proteinExistence type="predicted"/>
<reference evidence="7" key="1">
    <citation type="submission" date="2016-09" db="EMBL/GenBank/DDBJ databases">
        <authorList>
            <person name="Jeantristanb JTB J.-T."/>
            <person name="Ricardo R."/>
        </authorList>
    </citation>
    <scope>NUCLEOTIDE SEQUENCE [LARGE SCALE GENOMIC DNA]</scope>
</reference>
<accession>A0A238FCV4</accession>
<keyword evidence="2 5" id="KW-0812">Transmembrane</keyword>
<protein>
    <submittedName>
        <fullName evidence="6">BQ2448_1237 protein</fullName>
    </submittedName>
</protein>
<dbReference type="EMBL" id="FMSP01000005">
    <property type="protein sequence ID" value="SCV69843.1"/>
    <property type="molecule type" value="Genomic_DNA"/>
</dbReference>
<name>A0A238FCV4_9BASI</name>
<evidence type="ECO:0000256" key="4">
    <source>
        <dbReference type="ARBA" id="ARBA00023136"/>
    </source>
</evidence>
<dbReference type="Proteomes" id="UP000198372">
    <property type="component" value="Unassembled WGS sequence"/>
</dbReference>
<feature type="transmembrane region" description="Helical" evidence="5">
    <location>
        <begin position="68"/>
        <end position="99"/>
    </location>
</feature>
<keyword evidence="4 5" id="KW-0472">Membrane</keyword>
<dbReference type="AlphaFoldDB" id="A0A238FCV4"/>
<organism evidence="6 7">
    <name type="scientific">Microbotryum intermedium</name>
    <dbReference type="NCBI Taxonomy" id="269621"/>
    <lineage>
        <taxon>Eukaryota</taxon>
        <taxon>Fungi</taxon>
        <taxon>Dikarya</taxon>
        <taxon>Basidiomycota</taxon>
        <taxon>Pucciniomycotina</taxon>
        <taxon>Microbotryomycetes</taxon>
        <taxon>Microbotryales</taxon>
        <taxon>Microbotryaceae</taxon>
        <taxon>Microbotryum</taxon>
    </lineage>
</organism>
<feature type="transmembrane region" description="Helical" evidence="5">
    <location>
        <begin position="36"/>
        <end position="56"/>
    </location>
</feature>
<dbReference type="PANTHER" id="PTHR31465:SF1">
    <property type="entry name" value="PROTEIN RTA1-RELATED"/>
    <property type="match status" value="1"/>
</dbReference>
<evidence type="ECO:0000256" key="5">
    <source>
        <dbReference type="SAM" id="Phobius"/>
    </source>
</evidence>